<organism evidence="2 4">
    <name type="scientific">Burkholderia contaminans</name>
    <dbReference type="NCBI Taxonomy" id="488447"/>
    <lineage>
        <taxon>Bacteria</taxon>
        <taxon>Pseudomonadati</taxon>
        <taxon>Pseudomonadota</taxon>
        <taxon>Betaproteobacteria</taxon>
        <taxon>Burkholderiales</taxon>
        <taxon>Burkholderiaceae</taxon>
        <taxon>Burkholderia</taxon>
        <taxon>Burkholderia cepacia complex</taxon>
    </lineage>
</organism>
<feature type="domain" description="Cupin type-2" evidence="1">
    <location>
        <begin position="53"/>
        <end position="104"/>
    </location>
</feature>
<reference evidence="3 5" key="2">
    <citation type="submission" date="2019-09" db="EMBL/GenBank/DDBJ databases">
        <authorList>
            <person name="Depoorter E."/>
        </authorList>
    </citation>
    <scope>NUCLEOTIDE SEQUENCE [LARGE SCALE GENOMIC DNA]</scope>
    <source>
        <strain evidence="3">R-71171</strain>
    </source>
</reference>
<dbReference type="EMBL" id="QTQV01000002">
    <property type="protein sequence ID" value="RQT20665.1"/>
    <property type="molecule type" value="Genomic_DNA"/>
</dbReference>
<dbReference type="InterPro" id="IPR014710">
    <property type="entry name" value="RmlC-like_jellyroll"/>
</dbReference>
<dbReference type="EMBL" id="CABVQT010000021">
    <property type="protein sequence ID" value="VWD57119.1"/>
    <property type="molecule type" value="Genomic_DNA"/>
</dbReference>
<protein>
    <submittedName>
        <fullName evidence="2 3">Cupin</fullName>
    </submittedName>
</protein>
<evidence type="ECO:0000313" key="4">
    <source>
        <dbReference type="Proteomes" id="UP000277921"/>
    </source>
</evidence>
<gene>
    <name evidence="3" type="ORF">BCO71171_06078</name>
    <name evidence="2" type="ORF">DF051_03900</name>
</gene>
<dbReference type="InterPro" id="IPR011051">
    <property type="entry name" value="RmlC_Cupin_sf"/>
</dbReference>
<proteinExistence type="predicted"/>
<dbReference type="SUPFAM" id="SSF51182">
    <property type="entry name" value="RmlC-like cupins"/>
    <property type="match status" value="1"/>
</dbReference>
<sequence length="144" mass="15757">MSTPITTAFSHVKPQDTAYRGEGLRDFFLYRDLGIAAATNGKVVAQLVRANHAPEAGTGWHRHEAEFHIVIMLKGWARFMYGDQETLVAAGDCVHQAPGIVHYLFDYSPDMEYLEIVGPADFKSIDVEGPCAVPPPTPWGEAGA</sequence>
<accession>A0A3N8QAG3</accession>
<dbReference type="InterPro" id="IPR013096">
    <property type="entry name" value="Cupin_2"/>
</dbReference>
<dbReference type="Pfam" id="PF07883">
    <property type="entry name" value="Cupin_2"/>
    <property type="match status" value="1"/>
</dbReference>
<evidence type="ECO:0000313" key="3">
    <source>
        <dbReference type="EMBL" id="VWD57119.1"/>
    </source>
</evidence>
<dbReference type="Proteomes" id="UP000494182">
    <property type="component" value="Unassembled WGS sequence"/>
</dbReference>
<dbReference type="RefSeq" id="WP_089432283.1">
    <property type="nucleotide sequence ID" value="NZ_CABVQT010000021.1"/>
</dbReference>
<dbReference type="CDD" id="cd06980">
    <property type="entry name" value="cupin_bxe_c0505"/>
    <property type="match status" value="1"/>
</dbReference>
<dbReference type="AlphaFoldDB" id="A0A3N8QAG3"/>
<dbReference type="Proteomes" id="UP000277921">
    <property type="component" value="Unassembled WGS sequence"/>
</dbReference>
<evidence type="ECO:0000313" key="2">
    <source>
        <dbReference type="EMBL" id="RQT20665.1"/>
    </source>
</evidence>
<name>A0A3N8QAG3_9BURK</name>
<dbReference type="Gene3D" id="2.60.120.10">
    <property type="entry name" value="Jelly Rolls"/>
    <property type="match status" value="1"/>
</dbReference>
<reference evidence="2 4" key="1">
    <citation type="submission" date="2018-08" db="EMBL/GenBank/DDBJ databases">
        <title>Comparative analysis of Burkholderia isolates from Puerto Rico.</title>
        <authorList>
            <person name="Hall C."/>
            <person name="Sahl J."/>
            <person name="Wagner D."/>
        </authorList>
    </citation>
    <scope>NUCLEOTIDE SEQUENCE [LARGE SCALE GENOMIC DNA]</scope>
    <source>
        <strain evidence="2 4">Bp9025</strain>
    </source>
</reference>
<evidence type="ECO:0000259" key="1">
    <source>
        <dbReference type="Pfam" id="PF07883"/>
    </source>
</evidence>
<evidence type="ECO:0000313" key="5">
    <source>
        <dbReference type="Proteomes" id="UP000494182"/>
    </source>
</evidence>